<keyword evidence="4" id="KW-0735">Signal-anchor</keyword>
<keyword evidence="3" id="KW-0328">Glycosyltransferase</keyword>
<gene>
    <name evidence="8" type="ORF">F0562_009398</name>
</gene>
<evidence type="ECO:0000313" key="8">
    <source>
        <dbReference type="EMBL" id="KAA8522975.1"/>
    </source>
</evidence>
<organism evidence="8 9">
    <name type="scientific">Nyssa sinensis</name>
    <dbReference type="NCBI Taxonomy" id="561372"/>
    <lineage>
        <taxon>Eukaryota</taxon>
        <taxon>Viridiplantae</taxon>
        <taxon>Streptophyta</taxon>
        <taxon>Embryophyta</taxon>
        <taxon>Tracheophyta</taxon>
        <taxon>Spermatophyta</taxon>
        <taxon>Magnoliopsida</taxon>
        <taxon>eudicotyledons</taxon>
        <taxon>Gunneridae</taxon>
        <taxon>Pentapetalae</taxon>
        <taxon>asterids</taxon>
        <taxon>Cornales</taxon>
        <taxon>Nyssaceae</taxon>
        <taxon>Nyssa</taxon>
    </lineage>
</organism>
<evidence type="ECO:0000256" key="3">
    <source>
        <dbReference type="ARBA" id="ARBA00022676"/>
    </source>
</evidence>
<dbReference type="PANTHER" id="PTHR11062">
    <property type="entry name" value="EXOSTOSIN HEPARAN SULFATE GLYCOSYLTRANSFERASE -RELATED"/>
    <property type="match status" value="1"/>
</dbReference>
<evidence type="ECO:0000256" key="1">
    <source>
        <dbReference type="ARBA" id="ARBA00004323"/>
    </source>
</evidence>
<keyword evidence="4" id="KW-0812">Transmembrane</keyword>
<keyword evidence="3" id="KW-0808">Transferase</keyword>
<dbReference type="Proteomes" id="UP000325577">
    <property type="component" value="Linkage Group LG4"/>
</dbReference>
<dbReference type="EMBL" id="CM018047">
    <property type="protein sequence ID" value="KAA8522975.1"/>
    <property type="molecule type" value="Genomic_DNA"/>
</dbReference>
<evidence type="ECO:0000259" key="7">
    <source>
        <dbReference type="Pfam" id="PF03016"/>
    </source>
</evidence>
<dbReference type="OrthoDB" id="1924787at2759"/>
<proteinExistence type="inferred from homology"/>
<dbReference type="PANTHER" id="PTHR11062:SF124">
    <property type="entry name" value="XYLOGALACTURONAN BETA-1,3-XYLOSYLTRANSFERASE"/>
    <property type="match status" value="1"/>
</dbReference>
<name>A0A5J4ZW12_9ASTE</name>
<accession>A0A5J4ZW12</accession>
<keyword evidence="9" id="KW-1185">Reference proteome</keyword>
<sequence length="274" mass="31194">MRSPVAGHVITEKQQSPLPEKKSSLERIEEDLARARAAIHKAVRSQKYSSDKEESFIPRGSLYRNSFAFHQSHIEMMKRFKVWTYMEGEQPLAHVGPLKDIYAIEGQFIAEMESGMSPFMASHPDEAHAFLIPISVANIVEYIYTPITTYSRDQLQGLVEDYIRVVAVKYPYWNRSNGADHFMVSCHDWAPDVSSGNPKLFKNFIRVLCNANTSESFQPQRDVSLPEVYGPARNLAYPSRGQAPRNRPILAFFAGGAHGEIREQFDQPLERHGH</sequence>
<dbReference type="GO" id="GO:0000139">
    <property type="term" value="C:Golgi membrane"/>
    <property type="evidence" value="ECO:0007669"/>
    <property type="project" value="UniProtKB-SubCell"/>
</dbReference>
<feature type="region of interest" description="Disordered" evidence="6">
    <location>
        <begin position="1"/>
        <end position="26"/>
    </location>
</feature>
<reference evidence="8 9" key="1">
    <citation type="submission" date="2019-09" db="EMBL/GenBank/DDBJ databases">
        <title>A chromosome-level genome assembly of the Chinese tupelo Nyssa sinensis.</title>
        <authorList>
            <person name="Yang X."/>
            <person name="Kang M."/>
            <person name="Yang Y."/>
            <person name="Xiong H."/>
            <person name="Wang M."/>
            <person name="Zhang Z."/>
            <person name="Wang Z."/>
            <person name="Wu H."/>
            <person name="Ma T."/>
            <person name="Liu J."/>
            <person name="Xi Z."/>
        </authorList>
    </citation>
    <scope>NUCLEOTIDE SEQUENCE [LARGE SCALE GENOMIC DNA]</scope>
    <source>
        <strain evidence="8">J267</strain>
        <tissue evidence="8">Leaf</tissue>
    </source>
</reference>
<comment type="subcellular location">
    <subcellularLocation>
        <location evidence="1">Golgi apparatus membrane</location>
        <topology evidence="1">Single-pass type II membrane protein</topology>
    </subcellularLocation>
</comment>
<feature type="domain" description="Exostosin GT47" evidence="7">
    <location>
        <begin position="77"/>
        <end position="265"/>
    </location>
</feature>
<protein>
    <recommendedName>
        <fullName evidence="7">Exostosin GT47 domain-containing protein</fullName>
    </recommendedName>
</protein>
<dbReference type="InterPro" id="IPR004263">
    <property type="entry name" value="Exostosin"/>
</dbReference>
<evidence type="ECO:0000256" key="6">
    <source>
        <dbReference type="SAM" id="MobiDB-lite"/>
    </source>
</evidence>
<evidence type="ECO:0000256" key="2">
    <source>
        <dbReference type="ARBA" id="ARBA00010271"/>
    </source>
</evidence>
<evidence type="ECO:0000313" key="9">
    <source>
        <dbReference type="Proteomes" id="UP000325577"/>
    </source>
</evidence>
<comment type="similarity">
    <text evidence="2">Belongs to the glycosyltransferase 47 family.</text>
</comment>
<evidence type="ECO:0000256" key="5">
    <source>
        <dbReference type="ARBA" id="ARBA00023034"/>
    </source>
</evidence>
<keyword evidence="5" id="KW-0333">Golgi apparatus</keyword>
<dbReference type="Pfam" id="PF03016">
    <property type="entry name" value="Exostosin_GT47"/>
    <property type="match status" value="1"/>
</dbReference>
<dbReference type="AlphaFoldDB" id="A0A5J4ZW12"/>
<dbReference type="GO" id="GO:0016757">
    <property type="term" value="F:glycosyltransferase activity"/>
    <property type="evidence" value="ECO:0007669"/>
    <property type="project" value="UniProtKB-KW"/>
</dbReference>
<dbReference type="InterPro" id="IPR040911">
    <property type="entry name" value="Exostosin_GT47"/>
</dbReference>
<evidence type="ECO:0000256" key="4">
    <source>
        <dbReference type="ARBA" id="ARBA00022968"/>
    </source>
</evidence>